<evidence type="ECO:0000256" key="1">
    <source>
        <dbReference type="SAM" id="MobiDB-lite"/>
    </source>
</evidence>
<proteinExistence type="predicted"/>
<feature type="compositionally biased region" description="Polar residues" evidence="1">
    <location>
        <begin position="195"/>
        <end position="214"/>
    </location>
</feature>
<name>A0A6A6RAL2_9PEZI</name>
<protein>
    <submittedName>
        <fullName evidence="2">Uncharacterized protein</fullName>
    </submittedName>
</protein>
<dbReference type="OrthoDB" id="5397087at2759"/>
<evidence type="ECO:0000313" key="3">
    <source>
        <dbReference type="Proteomes" id="UP000799750"/>
    </source>
</evidence>
<gene>
    <name evidence="2" type="ORF">BU16DRAFT_535108</name>
</gene>
<evidence type="ECO:0000313" key="2">
    <source>
        <dbReference type="EMBL" id="KAF2500527.1"/>
    </source>
</evidence>
<feature type="region of interest" description="Disordered" evidence="1">
    <location>
        <begin position="153"/>
        <end position="290"/>
    </location>
</feature>
<feature type="region of interest" description="Disordered" evidence="1">
    <location>
        <begin position="353"/>
        <end position="393"/>
    </location>
</feature>
<feature type="compositionally biased region" description="Polar residues" evidence="1">
    <location>
        <begin position="1"/>
        <end position="10"/>
    </location>
</feature>
<sequence>MPPVRTNSIPATIKPVKTERTHEENQERAYIAASRRSDRSLEARIESARRASDIHKKRTGRGLRVTEKDVMNEEMYEEEDDNLPAQYRRLTAHLQTHSLDFNRRLQAYIQSHAGTRNALATPNGASFGDAFPMQFPNATQINYQMMQPIAPPQVLPPQMYHQQQQQQPQNYRHAPYPMSPSNTSFRPSPHHRSASIATTQEASFQSHYQPTSGPETPRPDELRRNSMPPQVFSPGTETDDQTRPNPSRATTNIHNLKLSSTPAFNPSQDVSTPSYANTQQKSHMHGSQQMPHMGGMAPGFNPASQHVNMNPFEPFSMALPTESQQFLGTGFGMDPYSAMLMNTSQHMSQPFYSYNPNPSSKSSPSAAGNVGMNQTLAPSYNDSSQTPTANDPYTSTVVKNEVVDTPFDANYGFGFDGNFSGNQSAEMTRVSSAQGSTGAVTPSEWNSFIEQSAWETPSQ</sequence>
<feature type="compositionally biased region" description="Low complexity" evidence="1">
    <location>
        <begin position="353"/>
        <end position="365"/>
    </location>
</feature>
<feature type="region of interest" description="Disordered" evidence="1">
    <location>
        <begin position="422"/>
        <end position="444"/>
    </location>
</feature>
<feature type="compositionally biased region" description="Polar residues" evidence="1">
    <location>
        <begin position="371"/>
        <end position="393"/>
    </location>
</feature>
<feature type="compositionally biased region" description="Polar residues" evidence="1">
    <location>
        <begin position="243"/>
        <end position="290"/>
    </location>
</feature>
<keyword evidence="3" id="KW-1185">Reference proteome</keyword>
<organism evidence="2 3">
    <name type="scientific">Lophium mytilinum</name>
    <dbReference type="NCBI Taxonomy" id="390894"/>
    <lineage>
        <taxon>Eukaryota</taxon>
        <taxon>Fungi</taxon>
        <taxon>Dikarya</taxon>
        <taxon>Ascomycota</taxon>
        <taxon>Pezizomycotina</taxon>
        <taxon>Dothideomycetes</taxon>
        <taxon>Pleosporomycetidae</taxon>
        <taxon>Mytilinidiales</taxon>
        <taxon>Mytilinidiaceae</taxon>
        <taxon>Lophium</taxon>
    </lineage>
</organism>
<dbReference type="Proteomes" id="UP000799750">
    <property type="component" value="Unassembled WGS sequence"/>
</dbReference>
<dbReference type="AlphaFoldDB" id="A0A6A6RAL2"/>
<feature type="compositionally biased region" description="Low complexity" evidence="1">
    <location>
        <begin position="156"/>
        <end position="169"/>
    </location>
</feature>
<feature type="region of interest" description="Disordered" evidence="1">
    <location>
        <begin position="1"/>
        <end position="40"/>
    </location>
</feature>
<reference evidence="2" key="1">
    <citation type="journal article" date="2020" name="Stud. Mycol.">
        <title>101 Dothideomycetes genomes: a test case for predicting lifestyles and emergence of pathogens.</title>
        <authorList>
            <person name="Haridas S."/>
            <person name="Albert R."/>
            <person name="Binder M."/>
            <person name="Bloem J."/>
            <person name="Labutti K."/>
            <person name="Salamov A."/>
            <person name="Andreopoulos B."/>
            <person name="Baker S."/>
            <person name="Barry K."/>
            <person name="Bills G."/>
            <person name="Bluhm B."/>
            <person name="Cannon C."/>
            <person name="Castanera R."/>
            <person name="Culley D."/>
            <person name="Daum C."/>
            <person name="Ezra D."/>
            <person name="Gonzalez J."/>
            <person name="Henrissat B."/>
            <person name="Kuo A."/>
            <person name="Liang C."/>
            <person name="Lipzen A."/>
            <person name="Lutzoni F."/>
            <person name="Magnuson J."/>
            <person name="Mondo S."/>
            <person name="Nolan M."/>
            <person name="Ohm R."/>
            <person name="Pangilinan J."/>
            <person name="Park H.-J."/>
            <person name="Ramirez L."/>
            <person name="Alfaro M."/>
            <person name="Sun H."/>
            <person name="Tritt A."/>
            <person name="Yoshinaga Y."/>
            <person name="Zwiers L.-H."/>
            <person name="Turgeon B."/>
            <person name="Goodwin S."/>
            <person name="Spatafora J."/>
            <person name="Crous P."/>
            <person name="Grigoriev I."/>
        </authorList>
    </citation>
    <scope>NUCLEOTIDE SEQUENCE</scope>
    <source>
        <strain evidence="2">CBS 269.34</strain>
    </source>
</reference>
<feature type="compositionally biased region" description="Basic and acidic residues" evidence="1">
    <location>
        <begin position="16"/>
        <end position="27"/>
    </location>
</feature>
<accession>A0A6A6RAL2</accession>
<dbReference type="EMBL" id="MU004183">
    <property type="protein sequence ID" value="KAF2500527.1"/>
    <property type="molecule type" value="Genomic_DNA"/>
</dbReference>